<feature type="compositionally biased region" description="Low complexity" evidence="6">
    <location>
        <begin position="228"/>
        <end position="244"/>
    </location>
</feature>
<dbReference type="SUPFAM" id="SSF49562">
    <property type="entry name" value="C2 domain (Calcium/lipid-binding domain, CaLB)"/>
    <property type="match status" value="1"/>
</dbReference>
<dbReference type="GO" id="GO:0016020">
    <property type="term" value="C:membrane"/>
    <property type="evidence" value="ECO:0007669"/>
    <property type="project" value="UniProtKB-SubCell"/>
</dbReference>
<feature type="domain" description="C2" evidence="7">
    <location>
        <begin position="304"/>
        <end position="406"/>
    </location>
</feature>
<reference evidence="8 9" key="1">
    <citation type="journal article" date="2011" name="Cell">
        <title>The monarch butterfly genome yields insights into long-distance migration.</title>
        <authorList>
            <person name="Zhan S."/>
            <person name="Merlin C."/>
            <person name="Boore J.L."/>
            <person name="Reppert S.M."/>
        </authorList>
    </citation>
    <scope>NUCLEOTIDE SEQUENCE [LARGE SCALE GENOMIC DNA]</scope>
    <source>
        <strain evidence="8">F-2</strain>
    </source>
</reference>
<evidence type="ECO:0000256" key="3">
    <source>
        <dbReference type="ARBA" id="ARBA00022737"/>
    </source>
</evidence>
<evidence type="ECO:0000256" key="5">
    <source>
        <dbReference type="ARBA" id="ARBA00023136"/>
    </source>
</evidence>
<dbReference type="InterPro" id="IPR037721">
    <property type="entry name" value="Ferlin"/>
</dbReference>
<evidence type="ECO:0000313" key="9">
    <source>
        <dbReference type="Proteomes" id="UP000007151"/>
    </source>
</evidence>
<comment type="subcellular location">
    <subcellularLocation>
        <location evidence="1">Membrane</location>
        <topology evidence="1">Single-pass membrane protein</topology>
    </subcellularLocation>
</comment>
<comment type="caution">
    <text evidence="8">The sequence shown here is derived from an EMBL/GenBank/DDBJ whole genome shotgun (WGS) entry which is preliminary data.</text>
</comment>
<feature type="region of interest" description="Disordered" evidence="6">
    <location>
        <begin position="218"/>
        <end position="244"/>
    </location>
</feature>
<name>A0A212EKG1_DANPL</name>
<dbReference type="Gene3D" id="2.60.40.150">
    <property type="entry name" value="C2 domain"/>
    <property type="match status" value="1"/>
</dbReference>
<dbReference type="EMBL" id="AGBW02014274">
    <property type="protein sequence ID" value="OWR41971.1"/>
    <property type="molecule type" value="Genomic_DNA"/>
</dbReference>
<accession>A0A212EKG1</accession>
<keyword evidence="5" id="KW-0472">Membrane</keyword>
<organism evidence="8 9">
    <name type="scientific">Danaus plexippus plexippus</name>
    <dbReference type="NCBI Taxonomy" id="278856"/>
    <lineage>
        <taxon>Eukaryota</taxon>
        <taxon>Metazoa</taxon>
        <taxon>Ecdysozoa</taxon>
        <taxon>Arthropoda</taxon>
        <taxon>Hexapoda</taxon>
        <taxon>Insecta</taxon>
        <taxon>Pterygota</taxon>
        <taxon>Neoptera</taxon>
        <taxon>Endopterygota</taxon>
        <taxon>Lepidoptera</taxon>
        <taxon>Glossata</taxon>
        <taxon>Ditrysia</taxon>
        <taxon>Papilionoidea</taxon>
        <taxon>Nymphalidae</taxon>
        <taxon>Danainae</taxon>
        <taxon>Danaini</taxon>
        <taxon>Danaina</taxon>
        <taxon>Danaus</taxon>
        <taxon>Danaus</taxon>
    </lineage>
</organism>
<keyword evidence="2" id="KW-0812">Transmembrane</keyword>
<keyword evidence="9" id="KW-1185">Reference proteome</keyword>
<protein>
    <submittedName>
        <fullName evidence="8">Otoferlin like protein</fullName>
    </submittedName>
</protein>
<dbReference type="PROSITE" id="PS50004">
    <property type="entry name" value="C2"/>
    <property type="match status" value="1"/>
</dbReference>
<evidence type="ECO:0000256" key="2">
    <source>
        <dbReference type="ARBA" id="ARBA00022692"/>
    </source>
</evidence>
<dbReference type="InParanoid" id="A0A212EKG1"/>
<dbReference type="PANTHER" id="PTHR12546:SF60">
    <property type="entry name" value="MISFIRE, ISOFORM F"/>
    <property type="match status" value="1"/>
</dbReference>
<evidence type="ECO:0000313" key="8">
    <source>
        <dbReference type="EMBL" id="OWR41971.1"/>
    </source>
</evidence>
<gene>
    <name evidence="8" type="ORF">KGM_203020</name>
</gene>
<dbReference type="AlphaFoldDB" id="A0A212EKG1"/>
<dbReference type="Pfam" id="PF00168">
    <property type="entry name" value="C2"/>
    <property type="match status" value="1"/>
</dbReference>
<dbReference type="Proteomes" id="UP000007151">
    <property type="component" value="Unassembled WGS sequence"/>
</dbReference>
<dbReference type="InterPro" id="IPR000008">
    <property type="entry name" value="C2_dom"/>
</dbReference>
<keyword evidence="3" id="KW-0677">Repeat</keyword>
<dbReference type="KEGG" id="dpl:KGM_203020"/>
<dbReference type="InterPro" id="IPR035892">
    <property type="entry name" value="C2_domain_sf"/>
</dbReference>
<feature type="region of interest" description="Disordered" evidence="6">
    <location>
        <begin position="261"/>
        <end position="285"/>
    </location>
</feature>
<dbReference type="PANTHER" id="PTHR12546">
    <property type="entry name" value="FER-1-LIKE"/>
    <property type="match status" value="1"/>
</dbReference>
<evidence type="ECO:0000256" key="1">
    <source>
        <dbReference type="ARBA" id="ARBA00004167"/>
    </source>
</evidence>
<proteinExistence type="predicted"/>
<sequence>MRYWQHTSQIATKLDLPPKCFCHEILARQVQQECYIHSRAASVAAVSRYYSSAKTEIFLPYITHAVYIDMDVFYIEEHLLKERAALEAERTTVVEIHSQRDPDLPRVHVSRPPHRIIHDHMMNPMPSTSRQPDPIPALQLEQDPEPEIETVQMEEDEDTKYLDELERNIAAAARSLQTLEVVADVEPTDESRSQKLKNVGKKILSKGLSFGADKTVRLVERSTSPQNRPSTSRQQTSRRTSPLRTMRNLIRFGRARRIGSGDEEQGLLECQPGPSSAPDRPMSHSSENLDEILVDTSTDSDFHNFRKIRTTIDSGRATALKATDFQVCVTIIEARQLAGLNMDPVVCIQVGEIRKYTSVKGSTNCPFYNEYFVFDFHMPPVMLFDKIITLSREDVLPDISDEDPPR</sequence>
<dbReference type="STRING" id="278856.A0A212EKG1"/>
<dbReference type="GO" id="GO:0007009">
    <property type="term" value="P:plasma membrane organization"/>
    <property type="evidence" value="ECO:0007669"/>
    <property type="project" value="TreeGrafter"/>
</dbReference>
<evidence type="ECO:0000259" key="7">
    <source>
        <dbReference type="PROSITE" id="PS50004"/>
    </source>
</evidence>
<evidence type="ECO:0000256" key="4">
    <source>
        <dbReference type="ARBA" id="ARBA00022989"/>
    </source>
</evidence>
<evidence type="ECO:0000256" key="6">
    <source>
        <dbReference type="SAM" id="MobiDB-lite"/>
    </source>
</evidence>
<keyword evidence="4" id="KW-1133">Transmembrane helix</keyword>